<comment type="similarity">
    <text evidence="7">Belongs to the CobB/CbiA family.</text>
</comment>
<dbReference type="EMBL" id="CP001739">
    <property type="protein sequence ID" value="ACZ07875.1"/>
    <property type="molecule type" value="Genomic_DNA"/>
</dbReference>
<evidence type="ECO:0000259" key="8">
    <source>
        <dbReference type="Pfam" id="PF01656"/>
    </source>
</evidence>
<comment type="cofactor">
    <cofactor evidence="1 7">
        <name>Mg(2+)</name>
        <dbReference type="ChEBI" id="CHEBI:18420"/>
    </cofactor>
</comment>
<dbReference type="PROSITE" id="PS51274">
    <property type="entry name" value="GATASE_COBBQ"/>
    <property type="match status" value="1"/>
</dbReference>
<dbReference type="GO" id="GO:0005524">
    <property type="term" value="F:ATP binding"/>
    <property type="evidence" value="ECO:0007669"/>
    <property type="project" value="UniProtKB-UniRule"/>
</dbReference>
<comment type="pathway">
    <text evidence="7">Cofactor biosynthesis; adenosylcobalamin biosynthesis; cob(II)yrinate a,c-diamide from sirohydrochlorin (anaerobic route): step 10/10.</text>
</comment>
<keyword evidence="7" id="KW-0169">Cobalamin biosynthesis</keyword>
<feature type="active site" description="Nucleophile" evidence="7">
    <location>
        <position position="327"/>
    </location>
</feature>
<proteinExistence type="inferred from homology"/>
<dbReference type="Pfam" id="PF07685">
    <property type="entry name" value="GATase_3"/>
    <property type="match status" value="1"/>
</dbReference>
<dbReference type="AlphaFoldDB" id="D1AFJ0"/>
<dbReference type="GO" id="GO:0042242">
    <property type="term" value="F:cobyrinic acid a,c-diamide synthase activity"/>
    <property type="evidence" value="ECO:0007669"/>
    <property type="project" value="UniProtKB-UniRule"/>
</dbReference>
<sequence length="442" mass="49900">MRKILIAGTMSGSGKTTVSSIIMSAFANVAPFKIGPDYIDPGYHRLFTGNASYNLDSFMFDENTLKYIFEENSKGKDIAVIEGVMGLYDGINHTKDNFSTAHTARILDVPVILVVNAKGISTSIAAEVLGFSGFDKDVNIAGVILNNVSGEKLYLSLKEAVEAYTGIECLGYIPKDENIGVESRHLGLKQAFEVEDSAKRKEFLKDIGEKYLNLKRIYEIAESSEEYNIKNPAEELKNIFRGKRAAVARDKAFSFYYESNFDMMKYAGLELVEFSPVYDSKVPENVDFIYLGGGYPELYAKELAENTEMKKSITAAHKAGIPIYAECGGFIYLTDGLKNTDGKFYEFCGIFDIKTAMRKKLNMGRFGYININMENGIKIRGHEFHYSEIFENNEKQCFYNIKKENGREWECGYKKNNTLAGYPHIAFYSEPEFLKFLFEQVP</sequence>
<dbReference type="SUPFAM" id="SSF52540">
    <property type="entry name" value="P-loop containing nucleoside triphosphate hydrolases"/>
    <property type="match status" value="1"/>
</dbReference>
<gene>
    <name evidence="7" type="primary">cbiA</name>
    <name evidence="10" type="ordered locus">Sterm_1007</name>
</gene>
<feature type="site" description="Increases nucleophilicity of active site Cys" evidence="7">
    <location>
        <position position="424"/>
    </location>
</feature>
<dbReference type="PANTHER" id="PTHR43873:SF1">
    <property type="entry name" value="COBYRINATE A,C-DIAMIDE SYNTHASE"/>
    <property type="match status" value="1"/>
</dbReference>
<dbReference type="KEGG" id="str:Sterm_1007"/>
<dbReference type="InterPro" id="IPR029062">
    <property type="entry name" value="Class_I_gatase-like"/>
</dbReference>
<evidence type="ECO:0000256" key="5">
    <source>
        <dbReference type="ARBA" id="ARBA00022842"/>
    </source>
</evidence>
<dbReference type="NCBIfam" id="NF002204">
    <property type="entry name" value="PRK01077.1"/>
    <property type="match status" value="1"/>
</dbReference>
<evidence type="ECO:0000256" key="1">
    <source>
        <dbReference type="ARBA" id="ARBA00001946"/>
    </source>
</evidence>
<name>D1AFJ0_SEBTE</name>
<dbReference type="STRING" id="526218.Sterm_1007"/>
<dbReference type="InterPro" id="IPR004484">
    <property type="entry name" value="CbiA/CobB_synth"/>
</dbReference>
<dbReference type="Proteomes" id="UP000000845">
    <property type="component" value="Chromosome"/>
</dbReference>
<dbReference type="InterPro" id="IPR011698">
    <property type="entry name" value="GATase_3"/>
</dbReference>
<feature type="domain" description="CobB/CobQ-like glutamine amidotransferase" evidence="9">
    <location>
        <begin position="246"/>
        <end position="430"/>
    </location>
</feature>
<dbReference type="SUPFAM" id="SSF52317">
    <property type="entry name" value="Class I glutamine amidotransferase-like"/>
    <property type="match status" value="1"/>
</dbReference>
<dbReference type="InterPro" id="IPR002586">
    <property type="entry name" value="CobQ/CobB/MinD/ParA_Nub-bd_dom"/>
</dbReference>
<dbReference type="EC" id="6.3.5.11" evidence="7"/>
<dbReference type="HOGENOM" id="CLU_022752_2_0_0"/>
<protein>
    <recommendedName>
        <fullName evidence="7">Cobyrinate a,c-diamide synthase</fullName>
        <ecNumber evidence="7">6.3.5.11</ecNumber>
    </recommendedName>
    <alternativeName>
        <fullName evidence="7">Cobyrinic acid a,c-diamide synthetase</fullName>
    </alternativeName>
</protein>
<evidence type="ECO:0000256" key="6">
    <source>
        <dbReference type="ARBA" id="ARBA00022962"/>
    </source>
</evidence>
<dbReference type="PANTHER" id="PTHR43873">
    <property type="entry name" value="COBYRINATE A,C-DIAMIDE SYNTHASE"/>
    <property type="match status" value="1"/>
</dbReference>
<comment type="catalytic activity">
    <reaction evidence="7">
        <text>cob(II)yrinate + 2 L-glutamine + 2 ATP + 2 H2O = cob(II)yrinate a,c diamide + 2 L-glutamate + 2 ADP + 2 phosphate + 2 H(+)</text>
        <dbReference type="Rhea" id="RHEA:26289"/>
        <dbReference type="ChEBI" id="CHEBI:15377"/>
        <dbReference type="ChEBI" id="CHEBI:15378"/>
        <dbReference type="ChEBI" id="CHEBI:29985"/>
        <dbReference type="ChEBI" id="CHEBI:30616"/>
        <dbReference type="ChEBI" id="CHEBI:43474"/>
        <dbReference type="ChEBI" id="CHEBI:58359"/>
        <dbReference type="ChEBI" id="CHEBI:58537"/>
        <dbReference type="ChEBI" id="CHEBI:58894"/>
        <dbReference type="ChEBI" id="CHEBI:456216"/>
        <dbReference type="EC" id="6.3.5.11"/>
    </reaction>
</comment>
<keyword evidence="2 7" id="KW-0436">Ligase</keyword>
<dbReference type="CDD" id="cd03130">
    <property type="entry name" value="GATase1_CobB"/>
    <property type="match status" value="1"/>
</dbReference>
<dbReference type="RefSeq" id="WP_012860471.1">
    <property type="nucleotide sequence ID" value="NC_013517.1"/>
</dbReference>
<evidence type="ECO:0000256" key="2">
    <source>
        <dbReference type="ARBA" id="ARBA00022598"/>
    </source>
</evidence>
<keyword evidence="11" id="KW-1185">Reference proteome</keyword>
<evidence type="ECO:0000313" key="10">
    <source>
        <dbReference type="EMBL" id="ACZ07875.1"/>
    </source>
</evidence>
<keyword evidence="4 7" id="KW-0067">ATP-binding</keyword>
<organism evidence="10 11">
    <name type="scientific">Sebaldella termitidis (strain ATCC 33386 / NCTC 11300)</name>
    <dbReference type="NCBI Taxonomy" id="526218"/>
    <lineage>
        <taxon>Bacteria</taxon>
        <taxon>Fusobacteriati</taxon>
        <taxon>Fusobacteriota</taxon>
        <taxon>Fusobacteriia</taxon>
        <taxon>Fusobacteriales</taxon>
        <taxon>Leptotrichiaceae</taxon>
        <taxon>Sebaldella</taxon>
    </lineage>
</organism>
<keyword evidence="5 7" id="KW-0460">Magnesium</keyword>
<dbReference type="Pfam" id="PF01656">
    <property type="entry name" value="CbiA"/>
    <property type="match status" value="1"/>
</dbReference>
<comment type="function">
    <text evidence="7">Catalyzes the ATP-dependent amidation of the two carboxylate groups at positions a and c of cobyrinate, using either L-glutamine or ammonia as the nitrogen source.</text>
</comment>
<evidence type="ECO:0000256" key="7">
    <source>
        <dbReference type="HAMAP-Rule" id="MF_00027"/>
    </source>
</evidence>
<dbReference type="UniPathway" id="UPA00148">
    <property type="reaction ID" value="UER00231"/>
</dbReference>
<evidence type="ECO:0000313" key="11">
    <source>
        <dbReference type="Proteomes" id="UP000000845"/>
    </source>
</evidence>
<evidence type="ECO:0000259" key="9">
    <source>
        <dbReference type="Pfam" id="PF07685"/>
    </source>
</evidence>
<evidence type="ECO:0000256" key="4">
    <source>
        <dbReference type="ARBA" id="ARBA00022840"/>
    </source>
</evidence>
<comment type="miscellaneous">
    <text evidence="7">The a and c carboxylates of cobyrinate are activated for nucleophilic attack via formation of a phosphorylated intermediate by ATP. CbiA catalyzes first the amidation of the c-carboxylate, and then that of the a-carboxylate.</text>
</comment>
<dbReference type="HAMAP" id="MF_00027">
    <property type="entry name" value="CobB_CbiA"/>
    <property type="match status" value="1"/>
</dbReference>
<dbReference type="eggNOG" id="COG1797">
    <property type="taxonomic scope" value="Bacteria"/>
</dbReference>
<keyword evidence="6 7" id="KW-0315">Glutamine amidotransferase</keyword>
<reference evidence="11" key="1">
    <citation type="submission" date="2009-09" db="EMBL/GenBank/DDBJ databases">
        <title>The complete chromosome of Sebaldella termitidis ATCC 33386.</title>
        <authorList>
            <consortium name="US DOE Joint Genome Institute (JGI-PGF)"/>
            <person name="Lucas S."/>
            <person name="Copeland A."/>
            <person name="Lapidus A."/>
            <person name="Glavina del Rio T."/>
            <person name="Dalin E."/>
            <person name="Tice H."/>
            <person name="Bruce D."/>
            <person name="Goodwin L."/>
            <person name="Pitluck S."/>
            <person name="Kyrpides N."/>
            <person name="Mavromatis K."/>
            <person name="Ivanova N."/>
            <person name="Mikhailova N."/>
            <person name="Sims D."/>
            <person name="Meincke L."/>
            <person name="Brettin T."/>
            <person name="Detter J.C."/>
            <person name="Han C."/>
            <person name="Larimer F."/>
            <person name="Land M."/>
            <person name="Hauser L."/>
            <person name="Markowitz V."/>
            <person name="Cheng J.F."/>
            <person name="Hugenholtz P."/>
            <person name="Woyke T."/>
            <person name="Wu D."/>
            <person name="Eisen J.A."/>
        </authorList>
    </citation>
    <scope>NUCLEOTIDE SEQUENCE [LARGE SCALE GENOMIC DNA]</scope>
    <source>
        <strain evidence="11">ATCC 33386 / NCTC 11300</strain>
    </source>
</reference>
<dbReference type="NCBIfam" id="TIGR00379">
    <property type="entry name" value="cobB"/>
    <property type="match status" value="1"/>
</dbReference>
<dbReference type="GO" id="GO:0009236">
    <property type="term" value="P:cobalamin biosynthetic process"/>
    <property type="evidence" value="ECO:0007669"/>
    <property type="project" value="UniProtKB-UniRule"/>
</dbReference>
<evidence type="ECO:0000256" key="3">
    <source>
        <dbReference type="ARBA" id="ARBA00022741"/>
    </source>
</evidence>
<reference evidence="10 11" key="2">
    <citation type="journal article" date="2010" name="Stand. Genomic Sci.">
        <title>Complete genome sequence of Sebaldella termitidis type strain (NCTC 11300).</title>
        <authorList>
            <person name="Harmon-Smith M."/>
            <person name="Celia L."/>
            <person name="Chertkov O."/>
            <person name="Lapidus A."/>
            <person name="Copeland A."/>
            <person name="Glavina Del Rio T."/>
            <person name="Nolan M."/>
            <person name="Lucas S."/>
            <person name="Tice H."/>
            <person name="Cheng J.F."/>
            <person name="Han C."/>
            <person name="Detter J.C."/>
            <person name="Bruce D."/>
            <person name="Goodwin L."/>
            <person name="Pitluck S."/>
            <person name="Pati A."/>
            <person name="Liolios K."/>
            <person name="Ivanova N."/>
            <person name="Mavromatis K."/>
            <person name="Mikhailova N."/>
            <person name="Chen A."/>
            <person name="Palaniappan K."/>
            <person name="Land M."/>
            <person name="Hauser L."/>
            <person name="Chang Y.J."/>
            <person name="Jeffries C.D."/>
            <person name="Brettin T."/>
            <person name="Goker M."/>
            <person name="Beck B."/>
            <person name="Bristow J."/>
            <person name="Eisen J.A."/>
            <person name="Markowitz V."/>
            <person name="Hugenholtz P."/>
            <person name="Kyrpides N.C."/>
            <person name="Klenk H.P."/>
            <person name="Chen F."/>
        </authorList>
    </citation>
    <scope>NUCLEOTIDE SEQUENCE [LARGE SCALE GENOMIC DNA]</scope>
    <source>
        <strain evidence="11">ATCC 33386 / NCTC 11300</strain>
    </source>
</reference>
<comment type="domain">
    <text evidence="7">Comprises of two domains. The C-terminal domain contains the binding site for glutamine and catalyzes the hydrolysis of this substrate to glutamate and ammonia. The N-terminal domain is anticipated to bind ATP and cobyrinate and catalyzes the ultimate synthesis of the diamide product. The ammonia produced via the glutaminase domain is probably translocated to the adjacent domain via a molecular tunnel, where it reacts with an activated intermediate.</text>
</comment>
<dbReference type="InterPro" id="IPR027417">
    <property type="entry name" value="P-loop_NTPase"/>
</dbReference>
<dbReference type="Gene3D" id="3.40.50.880">
    <property type="match status" value="1"/>
</dbReference>
<keyword evidence="3 7" id="KW-0547">Nucleotide-binding</keyword>
<dbReference type="CDD" id="cd05388">
    <property type="entry name" value="CobB_N"/>
    <property type="match status" value="1"/>
</dbReference>
<feature type="domain" description="CobQ/CobB/MinD/ParA nucleotide binding" evidence="8">
    <location>
        <begin position="4"/>
        <end position="179"/>
    </location>
</feature>
<accession>D1AFJ0</accession>
<dbReference type="Gene3D" id="3.40.50.300">
    <property type="entry name" value="P-loop containing nucleotide triphosphate hydrolases"/>
    <property type="match status" value="1"/>
</dbReference>